<feature type="compositionally biased region" description="Basic and acidic residues" evidence="8">
    <location>
        <begin position="40"/>
        <end position="57"/>
    </location>
</feature>
<proteinExistence type="predicted"/>
<feature type="binding site" evidence="6">
    <location>
        <position position="305"/>
    </location>
    <ligand>
        <name>ATP</name>
        <dbReference type="ChEBI" id="CHEBI:30616"/>
    </ligand>
</feature>
<dbReference type="EMBL" id="CAXAMN010002891">
    <property type="protein sequence ID" value="CAK9001880.1"/>
    <property type="molecule type" value="Genomic_DNA"/>
</dbReference>
<dbReference type="Pfam" id="PF00069">
    <property type="entry name" value="Pkinase"/>
    <property type="match status" value="1"/>
</dbReference>
<keyword evidence="2" id="KW-0808">Transferase</keyword>
<evidence type="ECO:0000313" key="11">
    <source>
        <dbReference type="Proteomes" id="UP001642484"/>
    </source>
</evidence>
<dbReference type="Gene3D" id="1.10.510.10">
    <property type="entry name" value="Transferase(Phosphotransferase) domain 1"/>
    <property type="match status" value="1"/>
</dbReference>
<gene>
    <name evidence="10" type="ORF">CCMP2556_LOCUS6643</name>
</gene>
<keyword evidence="5 6" id="KW-0067">ATP-binding</keyword>
<evidence type="ECO:0000256" key="1">
    <source>
        <dbReference type="ARBA" id="ARBA00022527"/>
    </source>
</evidence>
<keyword evidence="7" id="KW-0175">Coiled coil</keyword>
<comment type="caution">
    <text evidence="10">The sequence shown here is derived from an EMBL/GenBank/DDBJ whole genome shotgun (WGS) entry which is preliminary data.</text>
</comment>
<accession>A0ABP0IGZ6</accession>
<dbReference type="InterPro" id="IPR011009">
    <property type="entry name" value="Kinase-like_dom_sf"/>
</dbReference>
<reference evidence="10 11" key="1">
    <citation type="submission" date="2024-02" db="EMBL/GenBank/DDBJ databases">
        <authorList>
            <person name="Chen Y."/>
            <person name="Shah S."/>
            <person name="Dougan E. K."/>
            <person name="Thang M."/>
            <person name="Chan C."/>
        </authorList>
    </citation>
    <scope>NUCLEOTIDE SEQUENCE [LARGE SCALE GENOMIC DNA]</scope>
</reference>
<keyword evidence="1" id="KW-0723">Serine/threonine-protein kinase</keyword>
<feature type="coiled-coil region" evidence="7">
    <location>
        <begin position="164"/>
        <end position="191"/>
    </location>
</feature>
<evidence type="ECO:0000256" key="3">
    <source>
        <dbReference type="ARBA" id="ARBA00022741"/>
    </source>
</evidence>
<name>A0ABP0IGZ6_9DINO</name>
<dbReference type="PANTHER" id="PTHR22974:SF23">
    <property type="entry name" value="TOUSLED-LIKE KINASE, ISOFORM G"/>
    <property type="match status" value="1"/>
</dbReference>
<evidence type="ECO:0000313" key="10">
    <source>
        <dbReference type="EMBL" id="CAK9001880.1"/>
    </source>
</evidence>
<evidence type="ECO:0000256" key="5">
    <source>
        <dbReference type="ARBA" id="ARBA00022840"/>
    </source>
</evidence>
<keyword evidence="4" id="KW-0418">Kinase</keyword>
<evidence type="ECO:0000256" key="4">
    <source>
        <dbReference type="ARBA" id="ARBA00022777"/>
    </source>
</evidence>
<dbReference type="InterPro" id="IPR017441">
    <property type="entry name" value="Protein_kinase_ATP_BS"/>
</dbReference>
<feature type="region of interest" description="Disordered" evidence="8">
    <location>
        <begin position="549"/>
        <end position="569"/>
    </location>
</feature>
<keyword evidence="3 6" id="KW-0547">Nucleotide-binding</keyword>
<evidence type="ECO:0000256" key="7">
    <source>
        <dbReference type="SAM" id="Coils"/>
    </source>
</evidence>
<organism evidence="10 11">
    <name type="scientific">Durusdinium trenchii</name>
    <dbReference type="NCBI Taxonomy" id="1381693"/>
    <lineage>
        <taxon>Eukaryota</taxon>
        <taxon>Sar</taxon>
        <taxon>Alveolata</taxon>
        <taxon>Dinophyceae</taxon>
        <taxon>Suessiales</taxon>
        <taxon>Symbiodiniaceae</taxon>
        <taxon>Durusdinium</taxon>
    </lineage>
</organism>
<dbReference type="Proteomes" id="UP001642484">
    <property type="component" value="Unassembled WGS sequence"/>
</dbReference>
<protein>
    <recommendedName>
        <fullName evidence="9">Protein kinase domain-containing protein</fullName>
    </recommendedName>
</protein>
<dbReference type="SMART" id="SM00220">
    <property type="entry name" value="S_TKc"/>
    <property type="match status" value="1"/>
</dbReference>
<dbReference type="PROSITE" id="PS50011">
    <property type="entry name" value="PROTEIN_KINASE_DOM"/>
    <property type="match status" value="1"/>
</dbReference>
<evidence type="ECO:0000256" key="8">
    <source>
        <dbReference type="SAM" id="MobiDB-lite"/>
    </source>
</evidence>
<dbReference type="PROSITE" id="PS00107">
    <property type="entry name" value="PROTEIN_KINASE_ATP"/>
    <property type="match status" value="1"/>
</dbReference>
<dbReference type="InterPro" id="IPR000719">
    <property type="entry name" value="Prot_kinase_dom"/>
</dbReference>
<feature type="region of interest" description="Disordered" evidence="8">
    <location>
        <begin position="192"/>
        <end position="220"/>
    </location>
</feature>
<sequence>MDDNSAADALLTPKQDGKSRSEEEDEEHDTKGQVPPTTKKPTDRGRGSKRPPTHESDPTVSPTTGRGRKRQTLSSDAVPETEEAKDREIRRLQQELADQKSQMQNLHVLANKGRTLLAQSLVDIAKIEREKERTRLFHEGVRVGKYKPSLAFGQADGWEGGTEKEAIEQLKAKLNQEKVSVEFERRSLQRQIKKAIEPDDGEKDAQSNPTEDPDDPTELREVCNHRAEYIRREEAALKERENRLMADRTLYQKQVLLASTEDRSRFRFYPRLKDRFQLLNAIGKGGFSEIYKAFDLEQMCMCAIKIQEIEAKMSDAQRQDLVRWALRECEIQKSLRHPRIVQLRECFALDINAFVIVLELCQGETLDMRLKMHGPMPEKEAKAITVQILSGLRHLNVSGRKIIHYDIKPSNVFYDAGQVKIGDFGLSKMADSPEGMIDLSTRGAGTSWYLPPECHESASPTINSKVDVWSTGVVFFEMLYNRRPFGEGQTQDAFRRQTAVEGTFDLVFPTSPKVSSEAIKFLRKLLTRDREQRPDVLEALRDPYIRKSWNDQSARSRKSDLTSPKVSAT</sequence>
<feature type="compositionally biased region" description="Basic and acidic residues" evidence="8">
    <location>
        <begin position="82"/>
        <end position="93"/>
    </location>
</feature>
<feature type="domain" description="Protein kinase" evidence="9">
    <location>
        <begin position="276"/>
        <end position="545"/>
    </location>
</feature>
<dbReference type="SUPFAM" id="SSF56112">
    <property type="entry name" value="Protein kinase-like (PK-like)"/>
    <property type="match status" value="1"/>
</dbReference>
<feature type="region of interest" description="Disordered" evidence="8">
    <location>
        <begin position="1"/>
        <end position="101"/>
    </location>
</feature>
<evidence type="ECO:0000256" key="6">
    <source>
        <dbReference type="PROSITE-ProRule" id="PRU10141"/>
    </source>
</evidence>
<dbReference type="PANTHER" id="PTHR22974">
    <property type="entry name" value="MIXED LINEAGE PROTEIN KINASE"/>
    <property type="match status" value="1"/>
</dbReference>
<keyword evidence="11" id="KW-1185">Reference proteome</keyword>
<evidence type="ECO:0000256" key="2">
    <source>
        <dbReference type="ARBA" id="ARBA00022679"/>
    </source>
</evidence>
<evidence type="ECO:0000259" key="9">
    <source>
        <dbReference type="PROSITE" id="PS50011"/>
    </source>
</evidence>
<dbReference type="InterPro" id="IPR008271">
    <property type="entry name" value="Ser/Thr_kinase_AS"/>
</dbReference>
<dbReference type="PROSITE" id="PS00108">
    <property type="entry name" value="PROTEIN_KINASE_ST"/>
    <property type="match status" value="1"/>
</dbReference>